<dbReference type="EMBL" id="KI660287">
    <property type="protein sequence ID" value="ETN75582.1"/>
    <property type="molecule type" value="Genomic_DNA"/>
</dbReference>
<evidence type="ECO:0000313" key="4">
    <source>
        <dbReference type="Proteomes" id="UP000053676"/>
    </source>
</evidence>
<dbReference type="PANTHER" id="PTHR13738">
    <property type="entry name" value="TROPONIN I"/>
    <property type="match status" value="1"/>
</dbReference>
<dbReference type="GO" id="GO:0005861">
    <property type="term" value="C:troponin complex"/>
    <property type="evidence" value="ECO:0007669"/>
    <property type="project" value="InterPro"/>
</dbReference>
<evidence type="ECO:0000256" key="1">
    <source>
        <dbReference type="ARBA" id="ARBA00009930"/>
    </source>
</evidence>
<gene>
    <name evidence="3" type="ORF">NECAME_12283</name>
</gene>
<feature type="compositionally biased region" description="Basic and acidic residues" evidence="2">
    <location>
        <begin position="85"/>
        <end position="113"/>
    </location>
</feature>
<dbReference type="Proteomes" id="UP000053676">
    <property type="component" value="Unassembled WGS sequence"/>
</dbReference>
<dbReference type="AlphaFoldDB" id="W2T3M6"/>
<dbReference type="InterPro" id="IPR001978">
    <property type="entry name" value="Troponin"/>
</dbReference>
<feature type="region of interest" description="Disordered" evidence="2">
    <location>
        <begin position="85"/>
        <end position="129"/>
    </location>
</feature>
<evidence type="ECO:0000313" key="3">
    <source>
        <dbReference type="EMBL" id="ETN75582.1"/>
    </source>
</evidence>
<comment type="similarity">
    <text evidence="1">Belongs to the troponin I family.</text>
</comment>
<protein>
    <submittedName>
        <fullName evidence="3">Uncharacterized protein</fullName>
    </submittedName>
</protein>
<keyword evidence="4" id="KW-1185">Reference proteome</keyword>
<sequence length="288" mass="32109">MLNGLLNRLHCPSQLIGIVAVSLKLSPYLYVVLSGSNVKPTLKKVSKYDNKFKKMADEKAKGEKADFRANLKVVKKENAIEDIMAKTKKKEDKPDWSKKPPAEKKEEEVKEEAAPPPPPAAEEPEAEEEGVQLLVPPCCVQLYGLQPLASVQDVAESDESPAAKTSTVDSSIAQRDAAQQSLILDCTIYNGKYTTSLALIPPTTEHQKCPELAANKRSGFQPFLTYMITIPLRHKVVKTSRDFFLHSFSKGRKLLAARYCSARSLFVRHLRPPLVQLHKISKLLILHQ</sequence>
<accession>W2T3M6</accession>
<dbReference type="Pfam" id="PF00992">
    <property type="entry name" value="Troponin"/>
    <property type="match status" value="1"/>
</dbReference>
<dbReference type="GeneID" id="25352311"/>
<dbReference type="InterPro" id="IPR038077">
    <property type="entry name" value="Troponin_sf"/>
</dbReference>
<dbReference type="CTD" id="25352311"/>
<dbReference type="OrthoDB" id="371899at2759"/>
<name>W2T3M6_NECAM</name>
<evidence type="ECO:0000256" key="2">
    <source>
        <dbReference type="SAM" id="MobiDB-lite"/>
    </source>
</evidence>
<dbReference type="GO" id="GO:0006936">
    <property type="term" value="P:muscle contraction"/>
    <property type="evidence" value="ECO:0007669"/>
    <property type="project" value="TreeGrafter"/>
</dbReference>
<dbReference type="KEGG" id="nai:NECAME_12283"/>
<dbReference type="PANTHER" id="PTHR13738:SF1">
    <property type="entry name" value="TROPONIN I"/>
    <property type="match status" value="1"/>
</dbReference>
<reference evidence="4" key="1">
    <citation type="journal article" date="2014" name="Nat. Genet.">
        <title>Genome of the human hookworm Necator americanus.</title>
        <authorList>
            <person name="Tang Y.T."/>
            <person name="Gao X."/>
            <person name="Rosa B.A."/>
            <person name="Abubucker S."/>
            <person name="Hallsworth-Pepin K."/>
            <person name="Martin J."/>
            <person name="Tyagi R."/>
            <person name="Heizer E."/>
            <person name="Zhang X."/>
            <person name="Bhonagiri-Palsikar V."/>
            <person name="Minx P."/>
            <person name="Warren W.C."/>
            <person name="Wang Q."/>
            <person name="Zhan B."/>
            <person name="Hotez P.J."/>
            <person name="Sternberg P.W."/>
            <person name="Dougall A."/>
            <person name="Gaze S.T."/>
            <person name="Mulvenna J."/>
            <person name="Sotillo J."/>
            <person name="Ranganathan S."/>
            <person name="Rabelo E.M."/>
            <person name="Wilson R.K."/>
            <person name="Felgner P.L."/>
            <person name="Bethony J."/>
            <person name="Hawdon J.M."/>
            <person name="Gasser R.B."/>
            <person name="Loukas A."/>
            <person name="Mitreva M."/>
        </authorList>
    </citation>
    <scope>NUCLEOTIDE SEQUENCE [LARGE SCALE GENOMIC DNA]</scope>
</reference>
<organism evidence="3 4">
    <name type="scientific">Necator americanus</name>
    <name type="common">Human hookworm</name>
    <dbReference type="NCBI Taxonomy" id="51031"/>
    <lineage>
        <taxon>Eukaryota</taxon>
        <taxon>Metazoa</taxon>
        <taxon>Ecdysozoa</taxon>
        <taxon>Nematoda</taxon>
        <taxon>Chromadorea</taxon>
        <taxon>Rhabditida</taxon>
        <taxon>Rhabditina</taxon>
        <taxon>Rhabditomorpha</taxon>
        <taxon>Strongyloidea</taxon>
        <taxon>Ancylostomatidae</taxon>
        <taxon>Bunostominae</taxon>
        <taxon>Necator</taxon>
    </lineage>
</organism>
<dbReference type="InterPro" id="IPR050875">
    <property type="entry name" value="Troponin_I"/>
</dbReference>
<dbReference type="Gene3D" id="1.20.5.350">
    <property type="match status" value="1"/>
</dbReference>
<proteinExistence type="inferred from homology"/>
<dbReference type="STRING" id="51031.W2T3M6"/>